<sequence>MATSSSASDSGSSKAPPAQDSTAAAASGTSVGDHLAQALKDLARGEQTATALETNLSSLESKLDELLASFGVLADDEESKQPARDEDLNDDGDEKSAPNGKGNVEPKNSEP</sequence>
<proteinExistence type="predicted"/>
<organism evidence="3 4">
    <name type="scientific">Cladorrhinum samala</name>
    <dbReference type="NCBI Taxonomy" id="585594"/>
    <lineage>
        <taxon>Eukaryota</taxon>
        <taxon>Fungi</taxon>
        <taxon>Dikarya</taxon>
        <taxon>Ascomycota</taxon>
        <taxon>Pezizomycotina</taxon>
        <taxon>Sordariomycetes</taxon>
        <taxon>Sordariomycetidae</taxon>
        <taxon>Sordariales</taxon>
        <taxon>Podosporaceae</taxon>
        <taxon>Cladorrhinum</taxon>
    </lineage>
</organism>
<evidence type="ECO:0000313" key="3">
    <source>
        <dbReference type="EMBL" id="KAK4464834.1"/>
    </source>
</evidence>
<dbReference type="Proteomes" id="UP001321749">
    <property type="component" value="Unassembled WGS sequence"/>
</dbReference>
<keyword evidence="4" id="KW-1185">Reference proteome</keyword>
<keyword evidence="1" id="KW-0175">Coiled coil</keyword>
<gene>
    <name evidence="3" type="ORF">QBC42DRAFT_262407</name>
</gene>
<feature type="coiled-coil region" evidence="1">
    <location>
        <begin position="35"/>
        <end position="69"/>
    </location>
</feature>
<feature type="region of interest" description="Disordered" evidence="2">
    <location>
        <begin position="1"/>
        <end position="32"/>
    </location>
</feature>
<comment type="caution">
    <text evidence="3">The sequence shown here is derived from an EMBL/GenBank/DDBJ whole genome shotgun (WGS) entry which is preliminary data.</text>
</comment>
<accession>A0AAV9HXP1</accession>
<feature type="region of interest" description="Disordered" evidence="2">
    <location>
        <begin position="72"/>
        <end position="111"/>
    </location>
</feature>
<evidence type="ECO:0000256" key="2">
    <source>
        <dbReference type="SAM" id="MobiDB-lite"/>
    </source>
</evidence>
<reference evidence="3" key="1">
    <citation type="journal article" date="2023" name="Mol. Phylogenet. Evol.">
        <title>Genome-scale phylogeny and comparative genomics of the fungal order Sordariales.</title>
        <authorList>
            <person name="Hensen N."/>
            <person name="Bonometti L."/>
            <person name="Westerberg I."/>
            <person name="Brannstrom I.O."/>
            <person name="Guillou S."/>
            <person name="Cros-Aarteil S."/>
            <person name="Calhoun S."/>
            <person name="Haridas S."/>
            <person name="Kuo A."/>
            <person name="Mondo S."/>
            <person name="Pangilinan J."/>
            <person name="Riley R."/>
            <person name="LaButti K."/>
            <person name="Andreopoulos B."/>
            <person name="Lipzen A."/>
            <person name="Chen C."/>
            <person name="Yan M."/>
            <person name="Daum C."/>
            <person name="Ng V."/>
            <person name="Clum A."/>
            <person name="Steindorff A."/>
            <person name="Ohm R.A."/>
            <person name="Martin F."/>
            <person name="Silar P."/>
            <person name="Natvig D.O."/>
            <person name="Lalanne C."/>
            <person name="Gautier V."/>
            <person name="Ament-Velasquez S.L."/>
            <person name="Kruys A."/>
            <person name="Hutchinson M.I."/>
            <person name="Powell A.J."/>
            <person name="Barry K."/>
            <person name="Miller A.N."/>
            <person name="Grigoriev I.V."/>
            <person name="Debuchy R."/>
            <person name="Gladieux P."/>
            <person name="Hiltunen Thoren M."/>
            <person name="Johannesson H."/>
        </authorList>
    </citation>
    <scope>NUCLEOTIDE SEQUENCE</scope>
    <source>
        <strain evidence="3">PSN324</strain>
    </source>
</reference>
<dbReference type="EMBL" id="MU864944">
    <property type="protein sequence ID" value="KAK4464834.1"/>
    <property type="molecule type" value="Genomic_DNA"/>
</dbReference>
<evidence type="ECO:0008006" key="5">
    <source>
        <dbReference type="Google" id="ProtNLM"/>
    </source>
</evidence>
<name>A0AAV9HXP1_9PEZI</name>
<evidence type="ECO:0000256" key="1">
    <source>
        <dbReference type="SAM" id="Coils"/>
    </source>
</evidence>
<dbReference type="AlphaFoldDB" id="A0AAV9HXP1"/>
<reference evidence="3" key="2">
    <citation type="submission" date="2023-06" db="EMBL/GenBank/DDBJ databases">
        <authorList>
            <consortium name="Lawrence Berkeley National Laboratory"/>
            <person name="Mondo S.J."/>
            <person name="Hensen N."/>
            <person name="Bonometti L."/>
            <person name="Westerberg I."/>
            <person name="Brannstrom I.O."/>
            <person name="Guillou S."/>
            <person name="Cros-Aarteil S."/>
            <person name="Calhoun S."/>
            <person name="Haridas S."/>
            <person name="Kuo A."/>
            <person name="Pangilinan J."/>
            <person name="Riley R."/>
            <person name="Labutti K."/>
            <person name="Andreopoulos B."/>
            <person name="Lipzen A."/>
            <person name="Chen C."/>
            <person name="Yanf M."/>
            <person name="Daum C."/>
            <person name="Ng V."/>
            <person name="Clum A."/>
            <person name="Steindorff A."/>
            <person name="Ohm R."/>
            <person name="Martin F."/>
            <person name="Silar P."/>
            <person name="Natvig D."/>
            <person name="Lalanne C."/>
            <person name="Gautier V."/>
            <person name="Ament-Velasquez S.L."/>
            <person name="Kruys A."/>
            <person name="Hutchinson M.I."/>
            <person name="Powell A.J."/>
            <person name="Barry K."/>
            <person name="Miller A.N."/>
            <person name="Grigoriev I.V."/>
            <person name="Debuchy R."/>
            <person name="Gladieux P."/>
            <person name="Thoren M.H."/>
            <person name="Johannesson H."/>
        </authorList>
    </citation>
    <scope>NUCLEOTIDE SEQUENCE</scope>
    <source>
        <strain evidence="3">PSN324</strain>
    </source>
</reference>
<protein>
    <recommendedName>
        <fullName evidence="5">EKC/KEOPS complex subunit GON7</fullName>
    </recommendedName>
</protein>
<evidence type="ECO:0000313" key="4">
    <source>
        <dbReference type="Proteomes" id="UP001321749"/>
    </source>
</evidence>